<dbReference type="RefSeq" id="WP_261401169.1">
    <property type="nucleotide sequence ID" value="NZ_CP081869.1"/>
</dbReference>
<feature type="compositionally biased region" description="Gly residues" evidence="3">
    <location>
        <begin position="207"/>
        <end position="216"/>
    </location>
</feature>
<keyword evidence="5" id="KW-1185">Reference proteome</keyword>
<dbReference type="PANTHER" id="PTHR38340:SF1">
    <property type="entry name" value="S-LAYER PROTEIN"/>
    <property type="match status" value="1"/>
</dbReference>
<dbReference type="InterPro" id="IPR001343">
    <property type="entry name" value="Hemolysn_Ca-bd"/>
</dbReference>
<keyword evidence="2" id="KW-0964">Secreted</keyword>
<dbReference type="Gene3D" id="2.150.10.10">
    <property type="entry name" value="Serralysin-like metalloprotease, C-terminal"/>
    <property type="match status" value="3"/>
</dbReference>
<dbReference type="PROSITE" id="PS00330">
    <property type="entry name" value="HEMOLYSIN_CALCIUM"/>
    <property type="match status" value="1"/>
</dbReference>
<dbReference type="InterPro" id="IPR011049">
    <property type="entry name" value="Serralysin-like_metalloprot_C"/>
</dbReference>
<name>A0A9E6RBX9_9HYPH</name>
<evidence type="ECO:0000313" key="4">
    <source>
        <dbReference type="EMBL" id="QZN98265.1"/>
    </source>
</evidence>
<dbReference type="Pfam" id="PF00353">
    <property type="entry name" value="HemolysinCabind"/>
    <property type="match status" value="3"/>
</dbReference>
<accession>A0A9E6RBX9</accession>
<protein>
    <recommendedName>
        <fullName evidence="6">Calcium-binding protein</fullName>
    </recommendedName>
</protein>
<feature type="region of interest" description="Disordered" evidence="3">
    <location>
        <begin position="175"/>
        <end position="216"/>
    </location>
</feature>
<gene>
    <name evidence="4" type="ORF">K6K41_14005</name>
</gene>
<dbReference type="GO" id="GO:0005509">
    <property type="term" value="F:calcium ion binding"/>
    <property type="evidence" value="ECO:0007669"/>
    <property type="project" value="InterPro"/>
</dbReference>
<dbReference type="AlphaFoldDB" id="A0A9E6RBX9"/>
<organism evidence="4 5">
    <name type="scientific">Chenggangzhangella methanolivorans</name>
    <dbReference type="NCBI Taxonomy" id="1437009"/>
    <lineage>
        <taxon>Bacteria</taxon>
        <taxon>Pseudomonadati</taxon>
        <taxon>Pseudomonadota</taxon>
        <taxon>Alphaproteobacteria</taxon>
        <taxon>Hyphomicrobiales</taxon>
        <taxon>Methylopilaceae</taxon>
        <taxon>Chenggangzhangella</taxon>
    </lineage>
</organism>
<dbReference type="PRINTS" id="PR00313">
    <property type="entry name" value="CABNDNGRPT"/>
</dbReference>
<dbReference type="GO" id="GO:0005576">
    <property type="term" value="C:extracellular region"/>
    <property type="evidence" value="ECO:0007669"/>
    <property type="project" value="UniProtKB-SubCell"/>
</dbReference>
<evidence type="ECO:0000256" key="1">
    <source>
        <dbReference type="ARBA" id="ARBA00004613"/>
    </source>
</evidence>
<reference evidence="4" key="1">
    <citation type="submission" date="2021-08" db="EMBL/GenBank/DDBJ databases">
        <authorList>
            <person name="Zhang H."/>
            <person name="Xu M."/>
            <person name="Yu Z."/>
            <person name="Yang L."/>
            <person name="Cai Y."/>
        </authorList>
    </citation>
    <scope>NUCLEOTIDE SEQUENCE</scope>
    <source>
        <strain evidence="4">CHL1</strain>
    </source>
</reference>
<dbReference type="Proteomes" id="UP000825701">
    <property type="component" value="Chromosome"/>
</dbReference>
<dbReference type="InterPro" id="IPR050557">
    <property type="entry name" value="RTX_toxin/Mannuronan_C5-epim"/>
</dbReference>
<dbReference type="KEGG" id="cmet:K6K41_14005"/>
<dbReference type="EMBL" id="CP081869">
    <property type="protein sequence ID" value="QZN98265.1"/>
    <property type="molecule type" value="Genomic_DNA"/>
</dbReference>
<dbReference type="PANTHER" id="PTHR38340">
    <property type="entry name" value="S-LAYER PROTEIN"/>
    <property type="match status" value="1"/>
</dbReference>
<evidence type="ECO:0000256" key="2">
    <source>
        <dbReference type="ARBA" id="ARBA00022525"/>
    </source>
</evidence>
<proteinExistence type="predicted"/>
<dbReference type="InterPro" id="IPR018511">
    <property type="entry name" value="Hemolysin-typ_Ca-bd_CS"/>
</dbReference>
<evidence type="ECO:0008006" key="6">
    <source>
        <dbReference type="Google" id="ProtNLM"/>
    </source>
</evidence>
<evidence type="ECO:0000313" key="5">
    <source>
        <dbReference type="Proteomes" id="UP000825701"/>
    </source>
</evidence>
<dbReference type="SUPFAM" id="SSF51120">
    <property type="entry name" value="beta-Roll"/>
    <property type="match status" value="2"/>
</dbReference>
<evidence type="ECO:0000256" key="3">
    <source>
        <dbReference type="SAM" id="MobiDB-lite"/>
    </source>
</evidence>
<sequence length="440" mass="44947">MERQSLSLDGLLDGVVDLLDDLLGGDLGDVVKDLSPGDLIKDLGKTLEAALGGGDSKLLDSLLDNKVIDPLKLQEVLNGGDLDLGELQDLLGGADLGHLEDVLDDVFDNGLLGLGETELDLDALGDLTGVDLEAVVTYVTGLVGAVLKTAGEATDLEDLLDVVLAGDDKLVGDSRDNTIHGGAGDDDITGKSGADTLAGDEGDDRLNGGGGQDRLLGGDGSDVLIGGGGSDSLDGGSGADVMKGGGGDDLYTVDDAGDVVIEGANGGRDTVESRISYELGDNVERLTLLGGRDIDGVGNDLNNRLVGNRGDNELSGGAGKDIILGGRGADVLSGGSGDDIFKFGDVHDSGIGKKADVIVDFEDGDRINLKGVDANPNEPNDQAFDFIGKGDFSGDGDGEIRYSFKGGDTLVRIDADGDGETDMSIRLEGHHKLDAGDFVL</sequence>
<comment type="subcellular location">
    <subcellularLocation>
        <location evidence="1">Secreted</location>
    </subcellularLocation>
</comment>